<accession>A0AC61RC34</accession>
<sequence>MKSVEESLLKRTSVRRYEREAIPEETMQFIFDAIRNTPTSYNGQQFSVIDIDDQALKEELYALTNQKQLKTCNRLLIFCSDYNKITRLAEKKGFDVPPFTNTMDGTIIGIIDASLAMMSAVVAAQAAGLGSNCVGYLRTVDPAKVAELLHLPKGVFVVCGLALGVPREQPDLKPKQPNETVFFKNRYCADENQLVDDLEKYDELIKHYNATRAGGTSDNDWCDHILGYYRHAMNYKILEYLKNQGYDISK</sequence>
<protein>
    <submittedName>
        <fullName evidence="1">NADPH-dependent oxidoreductase</fullName>
    </submittedName>
</protein>
<evidence type="ECO:0000313" key="1">
    <source>
        <dbReference type="EMBL" id="TGY76875.1"/>
    </source>
</evidence>
<gene>
    <name evidence="1" type="ORF">E5331_16875</name>
</gene>
<comment type="caution">
    <text evidence="1">The sequence shown here is derived from an EMBL/GenBank/DDBJ whole genome shotgun (WGS) entry which is preliminary data.</text>
</comment>
<keyword evidence="2" id="KW-1185">Reference proteome</keyword>
<evidence type="ECO:0000313" key="2">
    <source>
        <dbReference type="Proteomes" id="UP000306319"/>
    </source>
</evidence>
<organism evidence="1 2">
    <name type="scientific">Lepagella muris</name>
    <dbReference type="NCBI Taxonomy" id="3032870"/>
    <lineage>
        <taxon>Bacteria</taxon>
        <taxon>Pseudomonadati</taxon>
        <taxon>Bacteroidota</taxon>
        <taxon>Bacteroidia</taxon>
        <taxon>Bacteroidales</taxon>
        <taxon>Muribaculaceae</taxon>
        <taxon>Lepagella</taxon>
    </lineage>
</organism>
<reference evidence="1" key="1">
    <citation type="submission" date="2019-04" db="EMBL/GenBank/DDBJ databases">
        <title>Microbes associate with the intestines of laboratory mice.</title>
        <authorList>
            <person name="Navarre W."/>
            <person name="Wong E."/>
            <person name="Huang K."/>
            <person name="Tropini C."/>
            <person name="Ng K."/>
            <person name="Yu B."/>
        </authorList>
    </citation>
    <scope>NUCLEOTIDE SEQUENCE</scope>
    <source>
        <strain evidence="1">NM04_E33</strain>
    </source>
</reference>
<dbReference type="Proteomes" id="UP000306319">
    <property type="component" value="Unassembled WGS sequence"/>
</dbReference>
<proteinExistence type="predicted"/>
<name>A0AC61RC34_9BACT</name>
<dbReference type="EMBL" id="SRYB01000034">
    <property type="protein sequence ID" value="TGY76875.1"/>
    <property type="molecule type" value="Genomic_DNA"/>
</dbReference>